<name>A0A6M4HFG9_9PROT</name>
<feature type="transmembrane region" description="Helical" evidence="1">
    <location>
        <begin position="12"/>
        <end position="28"/>
    </location>
</feature>
<keyword evidence="1" id="KW-0472">Membrane</keyword>
<evidence type="ECO:0000256" key="1">
    <source>
        <dbReference type="SAM" id="Phobius"/>
    </source>
</evidence>
<dbReference type="InParanoid" id="A0A6M4HFG9"/>
<evidence type="ECO:0000313" key="3">
    <source>
        <dbReference type="Proteomes" id="UP000503096"/>
    </source>
</evidence>
<dbReference type="EMBL" id="CP053073">
    <property type="protein sequence ID" value="QJR16787.1"/>
    <property type="molecule type" value="Genomic_DNA"/>
</dbReference>
<dbReference type="AlphaFoldDB" id="A0A6M4HFG9"/>
<accession>A0A6M4HFG9</accession>
<keyword evidence="3" id="KW-1185">Reference proteome</keyword>
<dbReference type="RefSeq" id="WP_171165209.1">
    <property type="nucleotide sequence ID" value="NZ_CP053073.1"/>
</dbReference>
<proteinExistence type="predicted"/>
<protein>
    <submittedName>
        <fullName evidence="2">Uncharacterized protein</fullName>
    </submittedName>
</protein>
<reference evidence="2 3" key="1">
    <citation type="submission" date="2020-04" db="EMBL/GenBank/DDBJ databases">
        <title>Usitatibacter rugosus gen. nov., sp. nov. and Usitatibacter palustris sp. nov., novel members of Usitatibacteraceae fam. nov. within the order Nitrosomonadales isolated from soil.</title>
        <authorList>
            <person name="Huber K.J."/>
            <person name="Neumann-Schaal M."/>
            <person name="Geppert A."/>
            <person name="Luckner M."/>
            <person name="Wanner G."/>
            <person name="Overmann J."/>
        </authorList>
    </citation>
    <scope>NUCLEOTIDE SEQUENCE [LARGE SCALE GENOMIC DNA]</scope>
    <source>
        <strain evidence="2 3">Swamp67</strain>
    </source>
</reference>
<evidence type="ECO:0000313" key="2">
    <source>
        <dbReference type="EMBL" id="QJR16787.1"/>
    </source>
</evidence>
<dbReference type="KEGG" id="upl:DSM104440_03623"/>
<keyword evidence="1" id="KW-1133">Transmembrane helix</keyword>
<organism evidence="2 3">
    <name type="scientific">Usitatibacter palustris</name>
    <dbReference type="NCBI Taxonomy" id="2732487"/>
    <lineage>
        <taxon>Bacteria</taxon>
        <taxon>Pseudomonadati</taxon>
        <taxon>Pseudomonadota</taxon>
        <taxon>Betaproteobacteria</taxon>
        <taxon>Nitrosomonadales</taxon>
        <taxon>Usitatibacteraceae</taxon>
        <taxon>Usitatibacter</taxon>
    </lineage>
</organism>
<dbReference type="Proteomes" id="UP000503096">
    <property type="component" value="Chromosome"/>
</dbReference>
<gene>
    <name evidence="2" type="ORF">DSM104440_03623</name>
</gene>
<keyword evidence="1" id="KW-0812">Transmembrane</keyword>
<sequence>MNTNQSLDNTSVIAVAVVAVSFAMAWVADSTGLARAQSSKSEVTLTQDGHMKLTVTAAREGARITQVVGAAETPATAQRI</sequence>